<dbReference type="GO" id="GO:0016491">
    <property type="term" value="F:oxidoreductase activity"/>
    <property type="evidence" value="ECO:0007669"/>
    <property type="project" value="InterPro"/>
</dbReference>
<evidence type="ECO:0000256" key="2">
    <source>
        <dbReference type="ARBA" id="ARBA00022723"/>
    </source>
</evidence>
<protein>
    <submittedName>
        <fullName evidence="7">4Fe-4S cluster-binding domain-containing protein</fullName>
    </submittedName>
</protein>
<evidence type="ECO:0000259" key="6">
    <source>
        <dbReference type="Pfam" id="PF04055"/>
    </source>
</evidence>
<comment type="similarity">
    <text evidence="5">Belongs to the radical SAM superfamily. Anaerobic sulfatase-maturating enzyme family.</text>
</comment>
<keyword evidence="3" id="KW-0408">Iron</keyword>
<dbReference type="EMBL" id="VSIX01000156">
    <property type="protein sequence ID" value="TYB30278.1"/>
    <property type="molecule type" value="Genomic_DNA"/>
</dbReference>
<name>A0A5D0MGB0_9BACT</name>
<dbReference type="Proteomes" id="UP000324143">
    <property type="component" value="Unassembled WGS sequence"/>
</dbReference>
<evidence type="ECO:0000313" key="8">
    <source>
        <dbReference type="Proteomes" id="UP000324143"/>
    </source>
</evidence>
<keyword evidence="8" id="KW-1185">Reference proteome</keyword>
<dbReference type="GO" id="GO:0051536">
    <property type="term" value="F:iron-sulfur cluster binding"/>
    <property type="evidence" value="ECO:0007669"/>
    <property type="project" value="UniProtKB-KW"/>
</dbReference>
<reference evidence="7" key="1">
    <citation type="submission" date="2019-08" db="EMBL/GenBank/DDBJ databases">
        <title>Genomic characterization of a novel candidate phylum (ARYD3) from a high temperature, high salinity tertiary oil reservoir in north central Oklahoma, USA.</title>
        <authorList>
            <person name="Youssef N.H."/>
            <person name="Yadav A."/>
            <person name="Elshahed M.S."/>
        </authorList>
    </citation>
    <scope>NUCLEOTIDE SEQUENCE [LARGE SCALE GENOMIC DNA]</scope>
    <source>
        <strain evidence="7">ARYD3</strain>
    </source>
</reference>
<comment type="caution">
    <text evidence="7">The sequence shown here is derived from an EMBL/GenBank/DDBJ whole genome shotgun (WGS) entry which is preliminary data.</text>
</comment>
<sequence>MGERMETYKFYLKVNNCNLNCKHCFSKDKITHNYNYKNIKAKIEKLIKNINNKASKSRIKLYFLDDPGLIKKLTNLLNFIGRNKQLDLLSFMTNGSGIVNREKPLKILKKLKKMNVSIGCSLFGTESFHDKFVGRKGSYNDIKRLINLCDKINYKIAVGAFLLNNNIKEIKKLQKTFSKEIFINPIMVSERVRQNNLKNILTKNMDKFKKIDFKNRNTKFLALNTQNGWEKKHYKNENLFKYLLKKDYYLIINNKIYRNSGYQTKSKFFGYFNNEYINSIVNENYYSFFEYVKNYLNNINSKNIFKYLFEKFDIYNEKTLTLQDILDNYIKKEIDDNVDYYLKNIDFQRLKIVPNNKIIFRYNDDIGQLFLDKYKKRNDYLLEGDKLLLKNVEKLLEGRINLLELYNCLKNKKNNFKIKKSLKELIIFLYSNDFIYLLIKR</sequence>
<dbReference type="InterPro" id="IPR013785">
    <property type="entry name" value="Aldolase_TIM"/>
</dbReference>
<dbReference type="Gene3D" id="3.20.20.70">
    <property type="entry name" value="Aldolase class I"/>
    <property type="match status" value="1"/>
</dbReference>
<dbReference type="PANTHER" id="PTHR43273:SF3">
    <property type="entry name" value="ANAEROBIC SULFATASE-MATURATING ENZYME HOMOLOG ASLB-RELATED"/>
    <property type="match status" value="1"/>
</dbReference>
<evidence type="ECO:0000256" key="3">
    <source>
        <dbReference type="ARBA" id="ARBA00023004"/>
    </source>
</evidence>
<gene>
    <name evidence="7" type="ORF">FXF47_10040</name>
</gene>
<dbReference type="InterPro" id="IPR058240">
    <property type="entry name" value="rSAM_sf"/>
</dbReference>
<evidence type="ECO:0000256" key="5">
    <source>
        <dbReference type="ARBA" id="ARBA00023601"/>
    </source>
</evidence>
<dbReference type="InterPro" id="IPR023867">
    <property type="entry name" value="Sulphatase_maturase_rSAM"/>
</dbReference>
<dbReference type="InterPro" id="IPR007197">
    <property type="entry name" value="rSAM"/>
</dbReference>
<dbReference type="Pfam" id="PF04055">
    <property type="entry name" value="Radical_SAM"/>
    <property type="match status" value="1"/>
</dbReference>
<organism evidence="7 8">
    <name type="scientific">Candidatus Mcinerneyibacterium aminivorans</name>
    <dbReference type="NCBI Taxonomy" id="2703815"/>
    <lineage>
        <taxon>Bacteria</taxon>
        <taxon>Candidatus Macinerneyibacteriota</taxon>
        <taxon>Candidatus Mcinerneyibacteria</taxon>
        <taxon>Candidatus Mcinerneyibacteriales</taxon>
        <taxon>Candidatus Mcinerneyibacteriaceae</taxon>
        <taxon>Candidatus Mcinerneyibacterium</taxon>
    </lineage>
</organism>
<evidence type="ECO:0000313" key="7">
    <source>
        <dbReference type="EMBL" id="TYB30278.1"/>
    </source>
</evidence>
<feature type="domain" description="Radical SAM core" evidence="6">
    <location>
        <begin position="14"/>
        <end position="173"/>
    </location>
</feature>
<dbReference type="AlphaFoldDB" id="A0A5D0MGB0"/>
<proteinExistence type="inferred from homology"/>
<dbReference type="SUPFAM" id="SSF102114">
    <property type="entry name" value="Radical SAM enzymes"/>
    <property type="match status" value="1"/>
</dbReference>
<dbReference type="PANTHER" id="PTHR43273">
    <property type="entry name" value="ANAEROBIC SULFATASE-MATURATING ENZYME HOMOLOG ASLB-RELATED"/>
    <property type="match status" value="1"/>
</dbReference>
<dbReference type="GO" id="GO:0046872">
    <property type="term" value="F:metal ion binding"/>
    <property type="evidence" value="ECO:0007669"/>
    <property type="project" value="UniProtKB-KW"/>
</dbReference>
<evidence type="ECO:0000256" key="4">
    <source>
        <dbReference type="ARBA" id="ARBA00023014"/>
    </source>
</evidence>
<evidence type="ECO:0000256" key="1">
    <source>
        <dbReference type="ARBA" id="ARBA00022691"/>
    </source>
</evidence>
<keyword evidence="2" id="KW-0479">Metal-binding</keyword>
<keyword evidence="4" id="KW-0411">Iron-sulfur</keyword>
<dbReference type="SFLD" id="SFLDS00029">
    <property type="entry name" value="Radical_SAM"/>
    <property type="match status" value="1"/>
</dbReference>
<accession>A0A5D0MGB0</accession>
<keyword evidence="1" id="KW-0949">S-adenosyl-L-methionine</keyword>